<feature type="domain" description="Reverse transcriptase" evidence="1">
    <location>
        <begin position="1"/>
        <end position="123"/>
    </location>
</feature>
<accession>A0A853F1C8</accession>
<dbReference type="CDD" id="cd01646">
    <property type="entry name" value="RT_Bac_retron_I"/>
    <property type="match status" value="1"/>
</dbReference>
<organism evidence="2 3">
    <name type="scientific">Candidatus Thiodubiliella endoseptemdiera</name>
    <dbReference type="NCBI Taxonomy" id="2738886"/>
    <lineage>
        <taxon>Bacteria</taxon>
        <taxon>Pseudomonadati</taxon>
        <taxon>Pseudomonadota</taxon>
        <taxon>Gammaproteobacteria</taxon>
        <taxon>Candidatus Pseudothioglobaceae</taxon>
        <taxon>Candidatus Thiodubiliella</taxon>
    </lineage>
</organism>
<keyword evidence="2" id="KW-0808">Transferase</keyword>
<evidence type="ECO:0000313" key="3">
    <source>
        <dbReference type="Proteomes" id="UP000568751"/>
    </source>
</evidence>
<name>A0A853F1C8_9GAMM</name>
<reference evidence="2 3" key="1">
    <citation type="submission" date="2020-05" db="EMBL/GenBank/DDBJ databases">
        <title>Horizontal transmission and recombination maintain forever young bacterial symbiont genomes.</title>
        <authorList>
            <person name="Russell S.L."/>
            <person name="Pepper-Tunick E."/>
            <person name="Svedberg J."/>
            <person name="Byrne A."/>
            <person name="Ruelas Castillo J."/>
            <person name="Vollmers C."/>
            <person name="Beinart R.A."/>
            <person name="Corbett-Detig R."/>
        </authorList>
    </citation>
    <scope>NUCLEOTIDE SEQUENCE [LARGE SCALE GENOMIC DNA]</scope>
    <source>
        <strain evidence="2">455</strain>
    </source>
</reference>
<evidence type="ECO:0000259" key="1">
    <source>
        <dbReference type="PROSITE" id="PS50878"/>
    </source>
</evidence>
<comment type="caution">
    <text evidence="2">The sequence shown here is derived from an EMBL/GenBank/DDBJ whole genome shotgun (WGS) entry which is preliminary data.</text>
</comment>
<dbReference type="PROSITE" id="PS50878">
    <property type="entry name" value="RT_POL"/>
    <property type="match status" value="1"/>
</dbReference>
<dbReference type="GO" id="GO:0003964">
    <property type="term" value="F:RNA-directed DNA polymerase activity"/>
    <property type="evidence" value="ECO:0007669"/>
    <property type="project" value="UniProtKB-KW"/>
</dbReference>
<evidence type="ECO:0000313" key="2">
    <source>
        <dbReference type="EMBL" id="NYT27753.1"/>
    </source>
</evidence>
<proteinExistence type="predicted"/>
<sequence>MLKILDRDKTYNGLSFELVDYLLQKTIFNEVTQNCTLKGSKKDWQGLPKDKSLFGNAKGVGLPIGNLTSQMFGNLYLNDLDHFIKHTLKIKYYGRYVDDMLFVHKDKDYLKSIIRDLCINRDD</sequence>
<dbReference type="InterPro" id="IPR000477">
    <property type="entry name" value="RT_dom"/>
</dbReference>
<protein>
    <submittedName>
        <fullName evidence="2">RNA-directed DNA polymerase</fullName>
    </submittedName>
</protein>
<gene>
    <name evidence="2" type="ORF">H0A76_07550</name>
</gene>
<dbReference type="Proteomes" id="UP000568751">
    <property type="component" value="Unassembled WGS sequence"/>
</dbReference>
<dbReference type="AlphaFoldDB" id="A0A853F1C8"/>
<keyword evidence="2" id="KW-0548">Nucleotidyltransferase</keyword>
<keyword evidence="2" id="KW-0695">RNA-directed DNA polymerase</keyword>
<dbReference type="EMBL" id="JACCHT010000001">
    <property type="protein sequence ID" value="NYT27753.1"/>
    <property type="molecule type" value="Genomic_DNA"/>
</dbReference>